<sequence length="152" mass="17408">MDMKKNSGVKRICISLPESLSEELDRIMAESSFQNRSNAVAEMLRDALITRREKHNDREVMAGSITIFYDESRNQIQERLVEIQRAYLKEVVSSLNVMLENNYRMEVLIVQGPVYRLRALVQELIGCKGVETGKLTLTGSTLPPLHARKKTR</sequence>
<dbReference type="SUPFAM" id="SSF55021">
    <property type="entry name" value="ACT-like"/>
    <property type="match status" value="1"/>
</dbReference>
<evidence type="ECO:0000256" key="3">
    <source>
        <dbReference type="ARBA" id="ARBA00023163"/>
    </source>
</evidence>
<dbReference type="Gene3D" id="1.10.1220.10">
    <property type="entry name" value="Met repressor-like"/>
    <property type="match status" value="1"/>
</dbReference>
<evidence type="ECO:0000313" key="6">
    <source>
        <dbReference type="Proteomes" id="UP001317705"/>
    </source>
</evidence>
<dbReference type="InterPro" id="IPR050192">
    <property type="entry name" value="CopG/NikR_regulator"/>
</dbReference>
<dbReference type="EMBL" id="AP027151">
    <property type="protein sequence ID" value="BDV41137.1"/>
    <property type="molecule type" value="Genomic_DNA"/>
</dbReference>
<organism evidence="5 6">
    <name type="scientific">Geotalea uraniireducens</name>
    <dbReference type="NCBI Taxonomy" id="351604"/>
    <lineage>
        <taxon>Bacteria</taxon>
        <taxon>Pseudomonadati</taxon>
        <taxon>Thermodesulfobacteriota</taxon>
        <taxon>Desulfuromonadia</taxon>
        <taxon>Geobacterales</taxon>
        <taxon>Geobacteraceae</taxon>
        <taxon>Geotalea</taxon>
    </lineage>
</organism>
<keyword evidence="3" id="KW-0804">Transcription</keyword>
<evidence type="ECO:0000256" key="2">
    <source>
        <dbReference type="ARBA" id="ARBA00023125"/>
    </source>
</evidence>
<dbReference type="InterPro" id="IPR010985">
    <property type="entry name" value="Ribbon_hlx_hlx"/>
</dbReference>
<reference evidence="5 6" key="1">
    <citation type="submission" date="2022-12" db="EMBL/GenBank/DDBJ databases">
        <title>Polyphasic characterization of Geotalea uranireducens NIT-SL11 newly isolated from a complex of sewage sludge and microbially reduced graphene oxide.</title>
        <authorList>
            <person name="Xie L."/>
            <person name="Yoshida N."/>
            <person name="Meng L."/>
        </authorList>
    </citation>
    <scope>NUCLEOTIDE SEQUENCE [LARGE SCALE GENOMIC DNA]</scope>
    <source>
        <strain evidence="5 6">NIT-SL11</strain>
    </source>
</reference>
<evidence type="ECO:0000256" key="1">
    <source>
        <dbReference type="ARBA" id="ARBA00023015"/>
    </source>
</evidence>
<gene>
    <name evidence="5" type="ORF">GURASL_00600</name>
</gene>
<protein>
    <submittedName>
        <fullName evidence="5">CopG family transcriptional regulator</fullName>
    </submittedName>
</protein>
<dbReference type="PANTHER" id="PTHR34719">
    <property type="entry name" value="NICKEL-RESPONSIVE REGULATOR"/>
    <property type="match status" value="1"/>
</dbReference>
<dbReference type="SUPFAM" id="SSF47598">
    <property type="entry name" value="Ribbon-helix-helix"/>
    <property type="match status" value="1"/>
</dbReference>
<evidence type="ECO:0000259" key="4">
    <source>
        <dbReference type="Pfam" id="PF08753"/>
    </source>
</evidence>
<dbReference type="Pfam" id="PF08753">
    <property type="entry name" value="NikR_C"/>
    <property type="match status" value="1"/>
</dbReference>
<dbReference type="Gene3D" id="3.30.70.1150">
    <property type="entry name" value="ACT-like. Chain A, domain 2"/>
    <property type="match status" value="1"/>
</dbReference>
<dbReference type="InterPro" id="IPR027271">
    <property type="entry name" value="Acetolactate_synth/TF_NikR_C"/>
</dbReference>
<dbReference type="InterPro" id="IPR045865">
    <property type="entry name" value="ACT-like_dom_sf"/>
</dbReference>
<proteinExistence type="predicted"/>
<feature type="domain" description="Transcription factor NikR nickel binding C-terminal" evidence="4">
    <location>
        <begin position="62"/>
        <end position="138"/>
    </location>
</feature>
<dbReference type="InterPro" id="IPR013321">
    <property type="entry name" value="Arc_rbn_hlx_hlx"/>
</dbReference>
<dbReference type="InterPro" id="IPR014864">
    <property type="entry name" value="TF_NikR_Ni-bd_C"/>
</dbReference>
<dbReference type="PANTHER" id="PTHR34719:SF2">
    <property type="entry name" value="NICKEL-RESPONSIVE REGULATOR"/>
    <property type="match status" value="1"/>
</dbReference>
<dbReference type="RefSeq" id="WP_282001086.1">
    <property type="nucleotide sequence ID" value="NZ_AP027151.1"/>
</dbReference>
<keyword evidence="2" id="KW-0238">DNA-binding</keyword>
<keyword evidence="6" id="KW-1185">Reference proteome</keyword>
<accession>A0ABM8EFG4</accession>
<evidence type="ECO:0000313" key="5">
    <source>
        <dbReference type="EMBL" id="BDV41137.1"/>
    </source>
</evidence>
<dbReference type="CDD" id="cd22231">
    <property type="entry name" value="RHH_NikR_HicB-like"/>
    <property type="match status" value="1"/>
</dbReference>
<dbReference type="NCBIfam" id="NF003381">
    <property type="entry name" value="PRK04460.1"/>
    <property type="match status" value="1"/>
</dbReference>
<keyword evidence="1" id="KW-0805">Transcription regulation</keyword>
<name>A0ABM8EFG4_9BACT</name>
<dbReference type="Proteomes" id="UP001317705">
    <property type="component" value="Chromosome"/>
</dbReference>